<dbReference type="PANTHER" id="PTHR35093">
    <property type="entry name" value="OUTER MEMBRANE PROTEIN NMB0088-RELATED"/>
    <property type="match status" value="1"/>
</dbReference>
<protein>
    <recommendedName>
        <fullName evidence="10">Aromatic hydrocarbon degradation protein</fullName>
    </recommendedName>
</protein>
<keyword evidence="6" id="KW-0472">Membrane</keyword>
<dbReference type="Gene3D" id="2.40.160.60">
    <property type="entry name" value="Outer membrane protein transport protein (OMPP1/FadL/TodX)"/>
    <property type="match status" value="1"/>
</dbReference>
<reference evidence="8 9" key="1">
    <citation type="journal article" date="2016" name="Nat. Commun.">
        <title>Thousands of microbial genomes shed light on interconnected biogeochemical processes in an aquifer system.</title>
        <authorList>
            <person name="Anantharaman K."/>
            <person name="Brown C.T."/>
            <person name="Hug L.A."/>
            <person name="Sharon I."/>
            <person name="Castelle C.J."/>
            <person name="Probst A.J."/>
            <person name="Thomas B.C."/>
            <person name="Singh A."/>
            <person name="Wilkins M.J."/>
            <person name="Karaoz U."/>
            <person name="Brodie E.L."/>
            <person name="Williams K.H."/>
            <person name="Hubbard S.S."/>
            <person name="Banfield J.F."/>
        </authorList>
    </citation>
    <scope>NUCLEOTIDE SEQUENCE [LARGE SCALE GENOMIC DNA]</scope>
    <source>
        <strain evidence="9">RIFCSPLOWO2_12_FULL_64_10</strain>
    </source>
</reference>
<keyword evidence="3" id="KW-1134">Transmembrane beta strand</keyword>
<dbReference type="SUPFAM" id="SSF56935">
    <property type="entry name" value="Porins"/>
    <property type="match status" value="1"/>
</dbReference>
<evidence type="ECO:0000313" key="9">
    <source>
        <dbReference type="Proteomes" id="UP000178606"/>
    </source>
</evidence>
<keyword evidence="5" id="KW-0732">Signal</keyword>
<evidence type="ECO:0000313" key="8">
    <source>
        <dbReference type="EMBL" id="OGG56549.1"/>
    </source>
</evidence>
<name>A0A1F6D551_HANXR</name>
<evidence type="ECO:0000256" key="4">
    <source>
        <dbReference type="ARBA" id="ARBA00022692"/>
    </source>
</evidence>
<accession>A0A1F6D551</accession>
<dbReference type="InterPro" id="IPR005017">
    <property type="entry name" value="OMPP1/FadL/TodX"/>
</dbReference>
<evidence type="ECO:0000256" key="7">
    <source>
        <dbReference type="ARBA" id="ARBA00023237"/>
    </source>
</evidence>
<evidence type="ECO:0000256" key="5">
    <source>
        <dbReference type="ARBA" id="ARBA00022729"/>
    </source>
</evidence>
<dbReference type="GO" id="GO:0009279">
    <property type="term" value="C:cell outer membrane"/>
    <property type="evidence" value="ECO:0007669"/>
    <property type="project" value="UniProtKB-SubCell"/>
</dbReference>
<keyword evidence="7" id="KW-0998">Cell outer membrane</keyword>
<evidence type="ECO:0000256" key="2">
    <source>
        <dbReference type="ARBA" id="ARBA00008163"/>
    </source>
</evidence>
<proteinExistence type="inferred from homology"/>
<evidence type="ECO:0000256" key="6">
    <source>
        <dbReference type="ARBA" id="ARBA00023136"/>
    </source>
</evidence>
<comment type="caution">
    <text evidence="8">The sequence shown here is derived from an EMBL/GenBank/DDBJ whole genome shotgun (WGS) entry which is preliminary data.</text>
</comment>
<evidence type="ECO:0000256" key="1">
    <source>
        <dbReference type="ARBA" id="ARBA00004571"/>
    </source>
</evidence>
<evidence type="ECO:0008006" key="10">
    <source>
        <dbReference type="Google" id="ProtNLM"/>
    </source>
</evidence>
<dbReference type="AlphaFoldDB" id="A0A1F6D551"/>
<dbReference type="GO" id="GO:0015483">
    <property type="term" value="F:long-chain fatty acid transporting porin activity"/>
    <property type="evidence" value="ECO:0007669"/>
    <property type="project" value="TreeGrafter"/>
</dbReference>
<gene>
    <name evidence="8" type="ORF">A3F84_22555</name>
</gene>
<dbReference type="Proteomes" id="UP000178606">
    <property type="component" value="Unassembled WGS sequence"/>
</dbReference>
<evidence type="ECO:0000256" key="3">
    <source>
        <dbReference type="ARBA" id="ARBA00022452"/>
    </source>
</evidence>
<keyword evidence="4" id="KW-0812">Transmembrane</keyword>
<comment type="subcellular location">
    <subcellularLocation>
        <location evidence="1">Cell outer membrane</location>
        <topology evidence="1">Multi-pass membrane protein</topology>
    </subcellularLocation>
</comment>
<dbReference type="PANTHER" id="PTHR35093:SF8">
    <property type="entry name" value="OUTER MEMBRANE PROTEIN NMB0088-RELATED"/>
    <property type="match status" value="1"/>
</dbReference>
<comment type="similarity">
    <text evidence="2">Belongs to the OmpP1/FadL family.</text>
</comment>
<organism evidence="8 9">
    <name type="scientific">Handelsmanbacteria sp. (strain RIFCSPLOWO2_12_FULL_64_10)</name>
    <dbReference type="NCBI Taxonomy" id="1817868"/>
    <lineage>
        <taxon>Bacteria</taxon>
        <taxon>Candidatus Handelsmaniibacteriota</taxon>
    </lineage>
</organism>
<sequence length="373" mass="39459">MREGRRSWVIVGIVGLALCAVSDLADAQKLKLSAVGTGARSRGMGKAFLAVSDDATGISWNPAGLVALERPEMSIVALGSFYKNDIKVSTGQGRSASKSYGYLDFASLVYPKAVNGRNYVFGVAFQRQSDLAWRGESVVGGRTNVADIKGGVYAISPAFAAQVHPKFWIGMSLNVQRSVIDLNITQNGVDAGSAKATTDWGKARTLNLGAMIDADKSRIGFVLRPRLGGDESLPLTVGGGISVRPNDALTIAGDVEFAKWKDFDTAYGGGLGNTVDVRIGFEYVKKTAFGGVPIRAGFFAAQAPQRQATGPNSFGSVPTAKNLTVGIGAAMKKASINLAYELSLDKSTDVTTFTLESDAKFHRLVVSTVIYLK</sequence>
<dbReference type="EMBL" id="MFKF01000027">
    <property type="protein sequence ID" value="OGG56549.1"/>
    <property type="molecule type" value="Genomic_DNA"/>
</dbReference>